<keyword evidence="2" id="KW-1133">Transmembrane helix</keyword>
<dbReference type="EMBL" id="JBHSPT010000098">
    <property type="protein sequence ID" value="MFC6059855.1"/>
    <property type="molecule type" value="Genomic_DNA"/>
</dbReference>
<feature type="compositionally biased region" description="Polar residues" evidence="1">
    <location>
        <begin position="416"/>
        <end position="431"/>
    </location>
</feature>
<keyword evidence="2" id="KW-0472">Membrane</keyword>
<feature type="compositionally biased region" description="Low complexity" evidence="1">
    <location>
        <begin position="77"/>
        <end position="89"/>
    </location>
</feature>
<sequence length="431" mass="45432">MTRKQPVHRRLAASVLGADGTRRRPPTVEQQRRLGLPRRLLASLLGIRVRPPAPTAHAAPPPAVQTQTRTDTEPEADAQVPAKAQPKAQAEAHVRLPAEGDRTAARTMAVHPWQREAAPPEAGPSGLTPEPVDRHTLTHGLPSRRGSGRGAVPQHLLSEDRQAYEKILDEALRSAPRRPELAAVGERLSSEQLRTMALNATELITAAAAAEYQHYVKIRQELHGLKPSQGRRDAAEPESSRSELAGAAITRGSAPAGPPGAGVGAAVAALAPVLSGGLAVLFLLVGYLLRTLDPDPGFTQAFLTAGWGFGAVTGACVLIAAVVLIRSALRAGAPPGDSSGSEPDTEVARAREAWKQALLERGLVPFLRDALADPSGAAARGQPSFAPRVPQLGYARPGFTSPDEHASGPHPRYTSPDYTSPDLSGSEHQPE</sequence>
<keyword evidence="4" id="KW-1185">Reference proteome</keyword>
<keyword evidence="2" id="KW-0812">Transmembrane</keyword>
<comment type="caution">
    <text evidence="3">The sequence shown here is derived from an EMBL/GenBank/DDBJ whole genome shotgun (WGS) entry which is preliminary data.</text>
</comment>
<feature type="compositionally biased region" description="Pro residues" evidence="1">
    <location>
        <begin position="51"/>
        <end position="63"/>
    </location>
</feature>
<evidence type="ECO:0000256" key="1">
    <source>
        <dbReference type="SAM" id="MobiDB-lite"/>
    </source>
</evidence>
<reference evidence="4" key="1">
    <citation type="journal article" date="2019" name="Int. J. Syst. Evol. Microbiol.">
        <title>The Global Catalogue of Microorganisms (GCM) 10K type strain sequencing project: providing services to taxonomists for standard genome sequencing and annotation.</title>
        <authorList>
            <consortium name="The Broad Institute Genomics Platform"/>
            <consortium name="The Broad Institute Genome Sequencing Center for Infectious Disease"/>
            <person name="Wu L."/>
            <person name="Ma J."/>
        </authorList>
    </citation>
    <scope>NUCLEOTIDE SEQUENCE [LARGE SCALE GENOMIC DNA]</scope>
    <source>
        <strain evidence="4">JCM 12763</strain>
    </source>
</reference>
<name>A0ABW1M987_9ACTN</name>
<feature type="region of interest" description="Disordered" evidence="1">
    <location>
        <begin position="1"/>
        <end position="31"/>
    </location>
</feature>
<evidence type="ECO:0000313" key="3">
    <source>
        <dbReference type="EMBL" id="MFC6059855.1"/>
    </source>
</evidence>
<proteinExistence type="predicted"/>
<protein>
    <recommendedName>
        <fullName evidence="5">Transmembrane protein</fullName>
    </recommendedName>
</protein>
<evidence type="ECO:0000313" key="4">
    <source>
        <dbReference type="Proteomes" id="UP001596242"/>
    </source>
</evidence>
<feature type="region of interest" description="Disordered" evidence="1">
    <location>
        <begin position="51"/>
        <end position="92"/>
    </location>
</feature>
<dbReference type="Proteomes" id="UP001596242">
    <property type="component" value="Unassembled WGS sequence"/>
</dbReference>
<feature type="region of interest" description="Disordered" evidence="1">
    <location>
        <begin position="113"/>
        <end position="151"/>
    </location>
</feature>
<evidence type="ECO:0008006" key="5">
    <source>
        <dbReference type="Google" id="ProtNLM"/>
    </source>
</evidence>
<feature type="region of interest" description="Disordered" evidence="1">
    <location>
        <begin position="374"/>
        <end position="431"/>
    </location>
</feature>
<accession>A0ABW1M987</accession>
<feature type="transmembrane region" description="Helical" evidence="2">
    <location>
        <begin position="301"/>
        <end position="325"/>
    </location>
</feature>
<gene>
    <name evidence="3" type="ORF">ACFP50_31955</name>
</gene>
<feature type="compositionally biased region" description="Basic residues" evidence="1">
    <location>
        <begin position="1"/>
        <end position="11"/>
    </location>
</feature>
<evidence type="ECO:0000256" key="2">
    <source>
        <dbReference type="SAM" id="Phobius"/>
    </source>
</evidence>
<organism evidence="3 4">
    <name type="scientific">Streptomyces pratens</name>
    <dbReference type="NCBI Taxonomy" id="887456"/>
    <lineage>
        <taxon>Bacteria</taxon>
        <taxon>Bacillati</taxon>
        <taxon>Actinomycetota</taxon>
        <taxon>Actinomycetes</taxon>
        <taxon>Kitasatosporales</taxon>
        <taxon>Streptomycetaceae</taxon>
        <taxon>Streptomyces</taxon>
    </lineage>
</organism>
<dbReference type="RefSeq" id="WP_386404885.1">
    <property type="nucleotide sequence ID" value="NZ_JBHSPT010000098.1"/>
</dbReference>
<feature type="transmembrane region" description="Helical" evidence="2">
    <location>
        <begin position="261"/>
        <end position="289"/>
    </location>
</feature>